<dbReference type="PANTHER" id="PTHR43553:SF3">
    <property type="entry name" value="ABC TRANSPORTER ATP-BINDING PROTEIN MODF"/>
    <property type="match status" value="1"/>
</dbReference>
<sequence>MNSYAHCHRPFWYNFVVMKYFNQCNAIQPSFQFSLNFVYEDSIPDDVSRTVKEGVSLLNYFDLSYSERKFINIASALLRNTQIIVFDEITGTQDLLGKKRIVNILNWLKEKGTTVLFISHILISLLKNFSDVMIMSNGSIQYFGDIEHAFLDDKILTVSHISKPIVTTVAENLEISNIVCYADLMKEIKKKLNTD</sequence>
<comment type="caution">
    <text evidence="5">The sequence shown here is derived from an EMBL/GenBank/DDBJ whole genome shotgun (WGS) entry which is preliminary data.</text>
</comment>
<dbReference type="Proteomes" id="UP001285244">
    <property type="component" value="Unassembled WGS sequence"/>
</dbReference>
<dbReference type="CDD" id="cd00267">
    <property type="entry name" value="ABC_ATPase"/>
    <property type="match status" value="1"/>
</dbReference>
<evidence type="ECO:0000256" key="2">
    <source>
        <dbReference type="ARBA" id="ARBA00022448"/>
    </source>
</evidence>
<dbReference type="RefSeq" id="WP_320325151.1">
    <property type="nucleotide sequence ID" value="NZ_JALBUS010000003.1"/>
</dbReference>
<dbReference type="SUPFAM" id="SSF52540">
    <property type="entry name" value="P-loop containing nucleoside triphosphate hydrolases"/>
    <property type="match status" value="1"/>
</dbReference>
<accession>A0ABU4WJU8</accession>
<keyword evidence="4 5" id="KW-0067">ATP-binding</keyword>
<dbReference type="GO" id="GO:0005524">
    <property type="term" value="F:ATP binding"/>
    <property type="evidence" value="ECO:0007669"/>
    <property type="project" value="UniProtKB-KW"/>
</dbReference>
<evidence type="ECO:0000256" key="4">
    <source>
        <dbReference type="ARBA" id="ARBA00022840"/>
    </source>
</evidence>
<dbReference type="InterPro" id="IPR027417">
    <property type="entry name" value="P-loop_NTPase"/>
</dbReference>
<evidence type="ECO:0000313" key="6">
    <source>
        <dbReference type="Proteomes" id="UP001285244"/>
    </source>
</evidence>
<proteinExistence type="inferred from homology"/>
<dbReference type="Gene3D" id="3.40.50.300">
    <property type="entry name" value="P-loop containing nucleotide triphosphate hydrolases"/>
    <property type="match status" value="1"/>
</dbReference>
<protein>
    <submittedName>
        <fullName evidence="5">ABC transporter ATP-binding protein</fullName>
    </submittedName>
</protein>
<name>A0ABU4WJU8_9FIRM</name>
<gene>
    <name evidence="5" type="ORF">MOZ64_03100</name>
</gene>
<dbReference type="EMBL" id="JALBUS010000003">
    <property type="protein sequence ID" value="MDX8416835.1"/>
    <property type="molecule type" value="Genomic_DNA"/>
</dbReference>
<evidence type="ECO:0000256" key="1">
    <source>
        <dbReference type="ARBA" id="ARBA00005417"/>
    </source>
</evidence>
<keyword evidence="2" id="KW-0813">Transport</keyword>
<keyword evidence="3" id="KW-0547">Nucleotide-binding</keyword>
<evidence type="ECO:0000256" key="3">
    <source>
        <dbReference type="ARBA" id="ARBA00022741"/>
    </source>
</evidence>
<comment type="similarity">
    <text evidence="1">Belongs to the ABC transporter superfamily.</text>
</comment>
<organism evidence="5 6">
    <name type="scientific">Absicoccus intestinalis</name>
    <dbReference type="NCBI Taxonomy" id="2926319"/>
    <lineage>
        <taxon>Bacteria</taxon>
        <taxon>Bacillati</taxon>
        <taxon>Bacillota</taxon>
        <taxon>Erysipelotrichia</taxon>
        <taxon>Erysipelotrichales</taxon>
        <taxon>Erysipelotrichaceae</taxon>
        <taxon>Absicoccus</taxon>
    </lineage>
</organism>
<dbReference type="InterPro" id="IPR050095">
    <property type="entry name" value="ECF_ABC_transporter_ATP-bd"/>
</dbReference>
<evidence type="ECO:0000313" key="5">
    <source>
        <dbReference type="EMBL" id="MDX8416835.1"/>
    </source>
</evidence>
<dbReference type="PANTHER" id="PTHR43553">
    <property type="entry name" value="HEAVY METAL TRANSPORTER"/>
    <property type="match status" value="1"/>
</dbReference>
<reference evidence="5 6" key="1">
    <citation type="submission" date="2022-03" db="EMBL/GenBank/DDBJ databases">
        <title>Novel taxa within the pig intestine.</title>
        <authorList>
            <person name="Wylensek D."/>
            <person name="Bishof K."/>
            <person name="Afrizal A."/>
            <person name="Clavel T."/>
        </authorList>
    </citation>
    <scope>NUCLEOTIDE SEQUENCE [LARGE SCALE GENOMIC DNA]</scope>
    <source>
        <strain evidence="5 6">Cla-KB-P134</strain>
    </source>
</reference>
<keyword evidence="6" id="KW-1185">Reference proteome</keyword>